<dbReference type="Proteomes" id="UP000198680">
    <property type="component" value="Unassembled WGS sequence"/>
</dbReference>
<dbReference type="PANTHER" id="PTHR33495">
    <property type="entry name" value="ANTI-SIGMA FACTOR ANTAGONIST TM_1081-RELATED-RELATED"/>
    <property type="match status" value="1"/>
</dbReference>
<dbReference type="Gene3D" id="3.30.750.24">
    <property type="entry name" value="STAS domain"/>
    <property type="match status" value="1"/>
</dbReference>
<evidence type="ECO:0000313" key="3">
    <source>
        <dbReference type="Proteomes" id="UP000198680"/>
    </source>
</evidence>
<dbReference type="STRING" id="1137991.SAMN05660642_01781"/>
<keyword evidence="3" id="KW-1185">Reference proteome</keyword>
<dbReference type="CDD" id="cd07043">
    <property type="entry name" value="STAS_anti-anti-sigma_factors"/>
    <property type="match status" value="1"/>
</dbReference>
<dbReference type="InterPro" id="IPR002645">
    <property type="entry name" value="STAS_dom"/>
</dbReference>
<feature type="domain" description="STAS" evidence="1">
    <location>
        <begin position="16"/>
        <end position="116"/>
    </location>
</feature>
<dbReference type="OrthoDB" id="9793697at2"/>
<name>A0A1G9R7L2_9ACTN</name>
<organism evidence="2 3">
    <name type="scientific">Geodermatophilus siccatus</name>
    <dbReference type="NCBI Taxonomy" id="1137991"/>
    <lineage>
        <taxon>Bacteria</taxon>
        <taxon>Bacillati</taxon>
        <taxon>Actinomycetota</taxon>
        <taxon>Actinomycetes</taxon>
        <taxon>Geodermatophilales</taxon>
        <taxon>Geodermatophilaceae</taxon>
        <taxon>Geodermatophilus</taxon>
    </lineage>
</organism>
<dbReference type="GO" id="GO:0043856">
    <property type="term" value="F:anti-sigma factor antagonist activity"/>
    <property type="evidence" value="ECO:0007669"/>
    <property type="project" value="TreeGrafter"/>
</dbReference>
<protein>
    <submittedName>
        <fullName evidence="2">Anti-anti-sigma factor</fullName>
    </submittedName>
</protein>
<evidence type="ECO:0000259" key="1">
    <source>
        <dbReference type="PROSITE" id="PS50801"/>
    </source>
</evidence>
<dbReference type="InterPro" id="IPR036513">
    <property type="entry name" value="STAS_dom_sf"/>
</dbReference>
<sequence length="116" mass="12399">MQFDVERTTVLGRPALSVRGELDLATAPRLAEAAGSQLSQQPQSLVVDLTDTTFLDSSGARELVRIARRAAGEGVALEVVCPRANRPVRLVVDLLELRAVVPIVESPSLTENEVGP</sequence>
<dbReference type="PANTHER" id="PTHR33495:SF2">
    <property type="entry name" value="ANTI-SIGMA FACTOR ANTAGONIST TM_1081-RELATED"/>
    <property type="match status" value="1"/>
</dbReference>
<dbReference type="SUPFAM" id="SSF52091">
    <property type="entry name" value="SpoIIaa-like"/>
    <property type="match status" value="1"/>
</dbReference>
<dbReference type="PROSITE" id="PS50801">
    <property type="entry name" value="STAS"/>
    <property type="match status" value="1"/>
</dbReference>
<evidence type="ECO:0000313" key="2">
    <source>
        <dbReference type="EMBL" id="SDM18425.1"/>
    </source>
</evidence>
<reference evidence="3" key="1">
    <citation type="submission" date="2016-10" db="EMBL/GenBank/DDBJ databases">
        <authorList>
            <person name="Varghese N."/>
            <person name="Submissions S."/>
        </authorList>
    </citation>
    <scope>NUCLEOTIDE SEQUENCE [LARGE SCALE GENOMIC DNA]</scope>
    <source>
        <strain evidence="3">DSM 45419</strain>
    </source>
</reference>
<dbReference type="EMBL" id="FNHE01000004">
    <property type="protein sequence ID" value="SDM18425.1"/>
    <property type="molecule type" value="Genomic_DNA"/>
</dbReference>
<proteinExistence type="predicted"/>
<dbReference type="AlphaFoldDB" id="A0A1G9R7L2"/>
<dbReference type="RefSeq" id="WP_091216621.1">
    <property type="nucleotide sequence ID" value="NZ_FNHE01000004.1"/>
</dbReference>
<dbReference type="Pfam" id="PF01740">
    <property type="entry name" value="STAS"/>
    <property type="match status" value="1"/>
</dbReference>
<gene>
    <name evidence="2" type="ORF">SAMN05660642_01781</name>
</gene>
<accession>A0A1G9R7L2</accession>